<evidence type="ECO:0000256" key="9">
    <source>
        <dbReference type="HAMAP-Rule" id="MF_01148"/>
    </source>
</evidence>
<dbReference type="Gene3D" id="3.60.110.10">
    <property type="entry name" value="Carbon-nitrogen hydrolase"/>
    <property type="match status" value="1"/>
</dbReference>
<feature type="transmembrane region" description="Helical" evidence="9">
    <location>
        <begin position="59"/>
        <end position="79"/>
    </location>
</feature>
<protein>
    <recommendedName>
        <fullName evidence="9">Apolipoprotein N-acyltransferase</fullName>
        <shortName evidence="9">ALP N-acyltransferase</shortName>
        <ecNumber evidence="9">2.3.1.269</ecNumber>
    </recommendedName>
</protein>
<feature type="transmembrane region" description="Helical" evidence="9">
    <location>
        <begin position="163"/>
        <end position="187"/>
    </location>
</feature>
<evidence type="ECO:0000256" key="8">
    <source>
        <dbReference type="ARBA" id="ARBA00023315"/>
    </source>
</evidence>
<dbReference type="Proteomes" id="UP001243717">
    <property type="component" value="Unassembled WGS sequence"/>
</dbReference>
<comment type="subcellular location">
    <subcellularLocation>
        <location evidence="1 9">Cell membrane</location>
        <topology evidence="1 9">Multi-pass membrane protein</topology>
    </subcellularLocation>
</comment>
<comment type="similarity">
    <text evidence="2 9">Belongs to the CN hydrolase family. Apolipoprotein N-acyltransferase subfamily.</text>
</comment>
<dbReference type="PANTHER" id="PTHR38686">
    <property type="entry name" value="APOLIPOPROTEIN N-ACYLTRANSFERASE"/>
    <property type="match status" value="1"/>
</dbReference>
<evidence type="ECO:0000256" key="5">
    <source>
        <dbReference type="ARBA" id="ARBA00022692"/>
    </source>
</evidence>
<name>A0ABU1AJM1_9BACT</name>
<evidence type="ECO:0000256" key="7">
    <source>
        <dbReference type="ARBA" id="ARBA00023136"/>
    </source>
</evidence>
<feature type="transmembrane region" description="Helical" evidence="9">
    <location>
        <begin position="121"/>
        <end position="143"/>
    </location>
</feature>
<comment type="catalytic activity">
    <reaction evidence="9">
        <text>N-terminal S-1,2-diacyl-sn-glyceryl-L-cysteinyl-[lipoprotein] + a glycerophospholipid = N-acyl-S-1,2-diacyl-sn-glyceryl-L-cysteinyl-[lipoprotein] + a 2-acyl-sn-glycero-3-phospholipid + H(+)</text>
        <dbReference type="Rhea" id="RHEA:48228"/>
        <dbReference type="Rhea" id="RHEA-COMP:14681"/>
        <dbReference type="Rhea" id="RHEA-COMP:14684"/>
        <dbReference type="ChEBI" id="CHEBI:15378"/>
        <dbReference type="ChEBI" id="CHEBI:136912"/>
        <dbReference type="ChEBI" id="CHEBI:140656"/>
        <dbReference type="ChEBI" id="CHEBI:140657"/>
        <dbReference type="ChEBI" id="CHEBI:140660"/>
        <dbReference type="EC" id="2.3.1.269"/>
    </reaction>
</comment>
<dbReference type="EC" id="2.3.1.269" evidence="9"/>
<organism evidence="11 12">
    <name type="scientific">Thalassobacterium sedimentorum</name>
    <dbReference type="NCBI Taxonomy" id="3041258"/>
    <lineage>
        <taxon>Bacteria</taxon>
        <taxon>Pseudomonadati</taxon>
        <taxon>Verrucomicrobiota</taxon>
        <taxon>Opitutia</taxon>
        <taxon>Puniceicoccales</taxon>
        <taxon>Coraliomargaritaceae</taxon>
        <taxon>Thalassobacterium</taxon>
    </lineage>
</organism>
<evidence type="ECO:0000256" key="3">
    <source>
        <dbReference type="ARBA" id="ARBA00022475"/>
    </source>
</evidence>
<evidence type="ECO:0000259" key="10">
    <source>
        <dbReference type="PROSITE" id="PS50263"/>
    </source>
</evidence>
<comment type="caution">
    <text evidence="11">The sequence shown here is derived from an EMBL/GenBank/DDBJ whole genome shotgun (WGS) entry which is preliminary data.</text>
</comment>
<keyword evidence="8 9" id="KW-0012">Acyltransferase</keyword>
<dbReference type="PROSITE" id="PS50263">
    <property type="entry name" value="CN_HYDROLASE"/>
    <property type="match status" value="1"/>
</dbReference>
<feature type="transmembrane region" description="Helical" evidence="9">
    <location>
        <begin position="36"/>
        <end position="52"/>
    </location>
</feature>
<keyword evidence="6 9" id="KW-1133">Transmembrane helix</keyword>
<proteinExistence type="inferred from homology"/>
<feature type="domain" description="CN hydrolase" evidence="10">
    <location>
        <begin position="240"/>
        <end position="487"/>
    </location>
</feature>
<comment type="function">
    <text evidence="9">Catalyzes the phospholipid dependent N-acylation of the N-terminal cysteine of apolipoprotein, the last step in lipoprotein maturation.</text>
</comment>
<keyword evidence="7 9" id="KW-0472">Membrane</keyword>
<feature type="transmembrane region" description="Helical" evidence="9">
    <location>
        <begin position="85"/>
        <end position="109"/>
    </location>
</feature>
<keyword evidence="5 9" id="KW-0812">Transmembrane</keyword>
<evidence type="ECO:0000256" key="4">
    <source>
        <dbReference type="ARBA" id="ARBA00022679"/>
    </source>
</evidence>
<comment type="pathway">
    <text evidence="9">Protein modification; lipoprotein biosynthesis (N-acyl transfer).</text>
</comment>
<keyword evidence="4 9" id="KW-0808">Transferase</keyword>
<keyword evidence="3 9" id="KW-1003">Cell membrane</keyword>
<dbReference type="InterPro" id="IPR004563">
    <property type="entry name" value="Apolipo_AcylTrfase"/>
</dbReference>
<dbReference type="HAMAP" id="MF_01148">
    <property type="entry name" value="Lnt"/>
    <property type="match status" value="1"/>
</dbReference>
<dbReference type="InterPro" id="IPR036526">
    <property type="entry name" value="C-N_Hydrolase_sf"/>
</dbReference>
<feature type="transmembrane region" description="Helical" evidence="9">
    <location>
        <begin position="12"/>
        <end position="30"/>
    </location>
</feature>
<dbReference type="PANTHER" id="PTHR38686:SF1">
    <property type="entry name" value="APOLIPOPROTEIN N-ACYLTRANSFERASE"/>
    <property type="match status" value="1"/>
</dbReference>
<dbReference type="NCBIfam" id="TIGR00546">
    <property type="entry name" value="lnt"/>
    <property type="match status" value="1"/>
</dbReference>
<evidence type="ECO:0000313" key="11">
    <source>
        <dbReference type="EMBL" id="MDQ8194839.1"/>
    </source>
</evidence>
<reference evidence="11 12" key="1">
    <citation type="submission" date="2023-04" db="EMBL/GenBank/DDBJ databases">
        <title>A novel bacteria isolated from coastal sediment.</title>
        <authorList>
            <person name="Liu X.-J."/>
            <person name="Du Z.-J."/>
        </authorList>
    </citation>
    <scope>NUCLEOTIDE SEQUENCE [LARGE SCALE GENOMIC DNA]</scope>
    <source>
        <strain evidence="11 12">SDUM461004</strain>
    </source>
</reference>
<evidence type="ECO:0000256" key="1">
    <source>
        <dbReference type="ARBA" id="ARBA00004651"/>
    </source>
</evidence>
<feature type="transmembrane region" description="Helical" evidence="9">
    <location>
        <begin position="207"/>
        <end position="225"/>
    </location>
</feature>
<dbReference type="EMBL" id="JARXIC010000015">
    <property type="protein sequence ID" value="MDQ8194839.1"/>
    <property type="molecule type" value="Genomic_DNA"/>
</dbReference>
<evidence type="ECO:0000313" key="12">
    <source>
        <dbReference type="Proteomes" id="UP001243717"/>
    </source>
</evidence>
<dbReference type="Pfam" id="PF00795">
    <property type="entry name" value="CN_hydrolase"/>
    <property type="match status" value="1"/>
</dbReference>
<evidence type="ECO:0000256" key="6">
    <source>
        <dbReference type="ARBA" id="ARBA00022989"/>
    </source>
</evidence>
<dbReference type="SUPFAM" id="SSF56317">
    <property type="entry name" value="Carbon-nitrogen hydrolase"/>
    <property type="match status" value="1"/>
</dbReference>
<evidence type="ECO:0000256" key="2">
    <source>
        <dbReference type="ARBA" id="ARBA00010065"/>
    </source>
</evidence>
<dbReference type="CDD" id="cd07571">
    <property type="entry name" value="ALP_N-acyl_transferase"/>
    <property type="match status" value="1"/>
</dbReference>
<dbReference type="InterPro" id="IPR003010">
    <property type="entry name" value="C-N_Hydrolase"/>
</dbReference>
<keyword evidence="12" id="KW-1185">Reference proteome</keyword>
<gene>
    <name evidence="9 11" type="primary">lnt</name>
    <name evidence="11" type="ORF">QEH59_10410</name>
</gene>
<accession>A0ABU1AJM1</accession>
<sequence>MIRNPDGDAKFSRYWGALAAVISVLCWVLSIPPFEFAEAAYIAFVPLLLWLYTQPGRRVFLVVALVTGWASWLAILIWLRHVTWLGTIALSGVLAVIFVAWLWSARVLLPRLVQQNVVIRLLGFAGLAGVWVVLEWARTWLLWGFPWAPLALSQWERPVILQIAAWTGAYGVSFLLVFFNLCAAQTLRHRIIRKERKMWTGWFSPDLYVGMAALGVCIYVFFSVLPQPGSSQALFTAAVVQPYIAPELKWDTEREIENLEILEHQTRFVASLESDVVLWPEAATPWPVMGAPEMQARVERLANELNKPILMGNLAENRELGEWRNGAFLVEPGSGLSQQYYTKRELVPFGEYVPSYLSFIDKVVPIGGSFIPGDSVGLMDLRLADSSYRVGALVCYEDVFPHLARASARAGAELFFVATNNAWYGEEGGAEQHAAHSVLRAVENRRPVMRVGNGGWSGWIDCYGSVREVLLDAEGSIYFRGGGSYTVSQFSEWTRQQSYYTRHGDRFVALSAVLALLAFWLARRPMVRPAERTS</sequence>
<dbReference type="RefSeq" id="WP_308985306.1">
    <property type="nucleotide sequence ID" value="NZ_JARXIC010000015.1"/>
</dbReference>
<dbReference type="InterPro" id="IPR045378">
    <property type="entry name" value="LNT_N"/>
</dbReference>
<dbReference type="Pfam" id="PF20154">
    <property type="entry name" value="LNT_N"/>
    <property type="match status" value="1"/>
</dbReference>